<dbReference type="EMBL" id="JAACJM010000229">
    <property type="protein sequence ID" value="KAF5336272.1"/>
    <property type="molecule type" value="Genomic_DNA"/>
</dbReference>
<evidence type="ECO:0000259" key="1">
    <source>
        <dbReference type="SMART" id="SM00829"/>
    </source>
</evidence>
<accession>A0A8H5C6S6</accession>
<dbReference type="SMART" id="SM00829">
    <property type="entry name" value="PKS_ER"/>
    <property type="match status" value="1"/>
</dbReference>
<proteinExistence type="predicted"/>
<dbReference type="SUPFAM" id="SSF50129">
    <property type="entry name" value="GroES-like"/>
    <property type="match status" value="1"/>
</dbReference>
<evidence type="ECO:0000313" key="3">
    <source>
        <dbReference type="Proteomes" id="UP000559256"/>
    </source>
</evidence>
<dbReference type="InterPro" id="IPR036291">
    <property type="entry name" value="NAD(P)-bd_dom_sf"/>
</dbReference>
<dbReference type="CDD" id="cd08249">
    <property type="entry name" value="enoyl_reductase_like"/>
    <property type="match status" value="1"/>
</dbReference>
<dbReference type="PANTHER" id="PTHR45348">
    <property type="entry name" value="HYPOTHETICAL OXIDOREDUCTASE (EUROFUNG)"/>
    <property type="match status" value="1"/>
</dbReference>
<reference evidence="2 3" key="1">
    <citation type="journal article" date="2020" name="ISME J.">
        <title>Uncovering the hidden diversity of litter-decomposition mechanisms in mushroom-forming fungi.</title>
        <authorList>
            <person name="Floudas D."/>
            <person name="Bentzer J."/>
            <person name="Ahren D."/>
            <person name="Johansson T."/>
            <person name="Persson P."/>
            <person name="Tunlid A."/>
        </authorList>
    </citation>
    <scope>NUCLEOTIDE SEQUENCE [LARGE SCALE GENOMIC DNA]</scope>
    <source>
        <strain evidence="2 3">CBS 291.85</strain>
    </source>
</reference>
<dbReference type="Pfam" id="PF08240">
    <property type="entry name" value="ADH_N"/>
    <property type="match status" value="1"/>
</dbReference>
<dbReference type="OrthoDB" id="3233595at2759"/>
<dbReference type="InterPro" id="IPR013154">
    <property type="entry name" value="ADH-like_N"/>
</dbReference>
<dbReference type="SUPFAM" id="SSF51735">
    <property type="entry name" value="NAD(P)-binding Rossmann-fold domains"/>
    <property type="match status" value="1"/>
</dbReference>
<dbReference type="Proteomes" id="UP000559256">
    <property type="component" value="Unassembled WGS sequence"/>
</dbReference>
<dbReference type="PANTHER" id="PTHR45348:SF2">
    <property type="entry name" value="ZINC-TYPE ALCOHOL DEHYDROGENASE-LIKE PROTEIN C2E1P3.01"/>
    <property type="match status" value="1"/>
</dbReference>
<dbReference type="GO" id="GO:0016651">
    <property type="term" value="F:oxidoreductase activity, acting on NAD(P)H"/>
    <property type="evidence" value="ECO:0007669"/>
    <property type="project" value="InterPro"/>
</dbReference>
<organism evidence="2 3">
    <name type="scientific">Tetrapyrgos nigripes</name>
    <dbReference type="NCBI Taxonomy" id="182062"/>
    <lineage>
        <taxon>Eukaryota</taxon>
        <taxon>Fungi</taxon>
        <taxon>Dikarya</taxon>
        <taxon>Basidiomycota</taxon>
        <taxon>Agaricomycotina</taxon>
        <taxon>Agaricomycetes</taxon>
        <taxon>Agaricomycetidae</taxon>
        <taxon>Agaricales</taxon>
        <taxon>Marasmiineae</taxon>
        <taxon>Marasmiaceae</taxon>
        <taxon>Tetrapyrgos</taxon>
    </lineage>
</organism>
<evidence type="ECO:0000313" key="2">
    <source>
        <dbReference type="EMBL" id="KAF5336272.1"/>
    </source>
</evidence>
<sequence>MMPTSALAGELLIKVHAAALNPINWYTQEGMFIDKYPAISGHDIVGEVEEVRDGVVGFKKGDRITHANKQAMQIPQNITYSQAASIPLALATAAIGLYAESPNGAGLNPTFNTSVDYSGQAVLIIGGATSVGQFVKFGHIITYTSGKHQAYLKSLGATEFIDRKDVSFVDLPGAVQRLTSAPIKVVFDGVGKHDSTLTGYEILASGGNLTIRDKGNDKNTVKVYGSIHPSVTREFGKVMYKKLTKLLEKDIVPNRVEILPGGLGGIAPGLERMKAGTVSGVKLVAHPQETL</sequence>
<name>A0A8H5C6S6_9AGAR</name>
<gene>
    <name evidence="2" type="ORF">D9758_016047</name>
</gene>
<comment type="caution">
    <text evidence="2">The sequence shown here is derived from an EMBL/GenBank/DDBJ whole genome shotgun (WGS) entry which is preliminary data.</text>
</comment>
<dbReference type="Gene3D" id="3.90.180.10">
    <property type="entry name" value="Medium-chain alcohol dehydrogenases, catalytic domain"/>
    <property type="match status" value="2"/>
</dbReference>
<keyword evidence="3" id="KW-1185">Reference proteome</keyword>
<feature type="domain" description="Enoyl reductase (ER)" evidence="1">
    <location>
        <begin position="4"/>
        <end position="285"/>
    </location>
</feature>
<dbReference type="InterPro" id="IPR020843">
    <property type="entry name" value="ER"/>
</dbReference>
<protein>
    <recommendedName>
        <fullName evidence="1">Enoyl reductase (ER) domain-containing protein</fullName>
    </recommendedName>
</protein>
<dbReference type="AlphaFoldDB" id="A0A8H5C6S6"/>
<dbReference type="InterPro" id="IPR011032">
    <property type="entry name" value="GroES-like_sf"/>
</dbReference>
<dbReference type="Gene3D" id="3.40.50.720">
    <property type="entry name" value="NAD(P)-binding Rossmann-like Domain"/>
    <property type="match status" value="1"/>
</dbReference>
<dbReference type="InterPro" id="IPR047122">
    <property type="entry name" value="Trans-enoyl_RdTase-like"/>
</dbReference>